<name>A0A401UI07_9CLOT</name>
<dbReference type="InterPro" id="IPR029045">
    <property type="entry name" value="ClpP/crotonase-like_dom_sf"/>
</dbReference>
<reference evidence="1 2" key="1">
    <citation type="submission" date="2018-11" db="EMBL/GenBank/DDBJ databases">
        <title>Genome sequencing and assembly of Clostridium tagluense strain A121.</title>
        <authorList>
            <person name="Murakami T."/>
            <person name="Segawa T."/>
            <person name="Shcherbakova V.A."/>
            <person name="Mori H."/>
            <person name="Yoshimura Y."/>
        </authorList>
    </citation>
    <scope>NUCLEOTIDE SEQUENCE [LARGE SCALE GENOMIC DNA]</scope>
    <source>
        <strain evidence="1 2">A121</strain>
    </source>
</reference>
<dbReference type="AlphaFoldDB" id="A0A401UI07"/>
<proteinExistence type="predicted"/>
<evidence type="ECO:0008006" key="3">
    <source>
        <dbReference type="Google" id="ProtNLM"/>
    </source>
</evidence>
<dbReference type="RefSeq" id="WP_185732587.1">
    <property type="nucleotide sequence ID" value="NZ_BHYK01000004.1"/>
</dbReference>
<accession>A0A401UI07</accession>
<protein>
    <recommendedName>
        <fullName evidence="3">CoA carboxyltransferase N-terminal domain-containing protein</fullName>
    </recommendedName>
</protein>
<evidence type="ECO:0000313" key="2">
    <source>
        <dbReference type="Proteomes" id="UP000287872"/>
    </source>
</evidence>
<dbReference type="Gene3D" id="3.90.226.10">
    <property type="entry name" value="2-enoyl-CoA Hydratase, Chain A, domain 1"/>
    <property type="match status" value="1"/>
</dbReference>
<dbReference type="EMBL" id="BHYK01000004">
    <property type="protein sequence ID" value="GCD09191.1"/>
    <property type="molecule type" value="Genomic_DNA"/>
</dbReference>
<dbReference type="SUPFAM" id="SSF52096">
    <property type="entry name" value="ClpP/crotonase"/>
    <property type="match status" value="1"/>
</dbReference>
<keyword evidence="2" id="KW-1185">Reference proteome</keyword>
<dbReference type="Proteomes" id="UP000287872">
    <property type="component" value="Unassembled WGS sequence"/>
</dbReference>
<organism evidence="1 2">
    <name type="scientific">Clostridium tagluense</name>
    <dbReference type="NCBI Taxonomy" id="360422"/>
    <lineage>
        <taxon>Bacteria</taxon>
        <taxon>Bacillati</taxon>
        <taxon>Bacillota</taxon>
        <taxon>Clostridia</taxon>
        <taxon>Eubacteriales</taxon>
        <taxon>Clostridiaceae</taxon>
        <taxon>Clostridium</taxon>
    </lineage>
</organism>
<sequence>MDKLDNLIEVVKKSHKGGGDSKIKMQHNLHKMTARERLQSILEQGSFIEIEYF</sequence>
<gene>
    <name evidence="1" type="ORF">Ctaglu_08140</name>
</gene>
<comment type="caution">
    <text evidence="1">The sequence shown here is derived from an EMBL/GenBank/DDBJ whole genome shotgun (WGS) entry which is preliminary data.</text>
</comment>
<evidence type="ECO:0000313" key="1">
    <source>
        <dbReference type="EMBL" id="GCD09191.1"/>
    </source>
</evidence>